<name>A0ABD3EBI9_9LAMI</name>
<gene>
    <name evidence="4" type="ORF">CASFOL_004787</name>
</gene>
<keyword evidence="2" id="KW-0732">Signal</keyword>
<proteinExistence type="inferred from homology"/>
<evidence type="ECO:0000256" key="2">
    <source>
        <dbReference type="SAM" id="SignalP"/>
    </source>
</evidence>
<organism evidence="4 5">
    <name type="scientific">Castilleja foliolosa</name>
    <dbReference type="NCBI Taxonomy" id="1961234"/>
    <lineage>
        <taxon>Eukaryota</taxon>
        <taxon>Viridiplantae</taxon>
        <taxon>Streptophyta</taxon>
        <taxon>Embryophyta</taxon>
        <taxon>Tracheophyta</taxon>
        <taxon>Spermatophyta</taxon>
        <taxon>Magnoliopsida</taxon>
        <taxon>eudicotyledons</taxon>
        <taxon>Gunneridae</taxon>
        <taxon>Pentapetalae</taxon>
        <taxon>asterids</taxon>
        <taxon>lamiids</taxon>
        <taxon>Lamiales</taxon>
        <taxon>Orobanchaceae</taxon>
        <taxon>Pedicularideae</taxon>
        <taxon>Castillejinae</taxon>
        <taxon>Castilleja</taxon>
    </lineage>
</organism>
<dbReference type="Proteomes" id="UP001632038">
    <property type="component" value="Unassembled WGS sequence"/>
</dbReference>
<sequence>MSAKISTLIFFLQLFIFPFLSQPNPTNSQQPILYDIYPFIRVYKNGTIQRFIGQDFAPPSPTTAEVHSKDIKFSEKYNLSARIYLPAQTINPSFKPRKIPLLIYFHGGGFFTESAFSPSYHNHLNRLVAKARVIAVSVNYRLAPENPLPIAYQDSWLALKWSFSHSKGSGPEPWLKKYADFGNVYLGGDSAGANIAHNMAIRVGLENPVPGIKIDGLFLNCPYFLGKRAIGNESGDAYALNQMQRLWLYAYQNSKLGLDDPLVNPGMDPGLRELGCKRVVVFVAGNDVLRFRGWYYERELKKSGWIGEVKVVEFGGENHVFNLVKPDSPKAIEMLKLLAYFLNG</sequence>
<dbReference type="Pfam" id="PF07859">
    <property type="entry name" value="Abhydrolase_3"/>
    <property type="match status" value="1"/>
</dbReference>
<dbReference type="PANTHER" id="PTHR23024">
    <property type="entry name" value="ARYLACETAMIDE DEACETYLASE"/>
    <property type="match status" value="1"/>
</dbReference>
<dbReference type="PANTHER" id="PTHR23024:SF467">
    <property type="entry name" value="CARBOXYLESTERASE 12-RELATED"/>
    <property type="match status" value="1"/>
</dbReference>
<dbReference type="InterPro" id="IPR050466">
    <property type="entry name" value="Carboxylest/Gibb_receptor"/>
</dbReference>
<protein>
    <recommendedName>
        <fullName evidence="3">Alpha/beta hydrolase fold-3 domain-containing protein</fullName>
    </recommendedName>
</protein>
<comment type="similarity">
    <text evidence="1">Belongs to the 'GDXG' lipolytic enzyme family.</text>
</comment>
<dbReference type="AlphaFoldDB" id="A0ABD3EBI9"/>
<dbReference type="Gene3D" id="3.40.50.1820">
    <property type="entry name" value="alpha/beta hydrolase"/>
    <property type="match status" value="1"/>
</dbReference>
<evidence type="ECO:0000259" key="3">
    <source>
        <dbReference type="Pfam" id="PF07859"/>
    </source>
</evidence>
<keyword evidence="5" id="KW-1185">Reference proteome</keyword>
<evidence type="ECO:0000256" key="1">
    <source>
        <dbReference type="ARBA" id="ARBA00010515"/>
    </source>
</evidence>
<comment type="caution">
    <text evidence="4">The sequence shown here is derived from an EMBL/GenBank/DDBJ whole genome shotgun (WGS) entry which is preliminary data.</text>
</comment>
<feature type="signal peptide" evidence="2">
    <location>
        <begin position="1"/>
        <end position="28"/>
    </location>
</feature>
<dbReference type="InterPro" id="IPR029058">
    <property type="entry name" value="AB_hydrolase_fold"/>
</dbReference>
<dbReference type="SUPFAM" id="SSF53474">
    <property type="entry name" value="alpha/beta-Hydrolases"/>
    <property type="match status" value="1"/>
</dbReference>
<reference evidence="5" key="1">
    <citation type="journal article" date="2024" name="IScience">
        <title>Strigolactones Initiate the Formation of Haustorium-like Structures in Castilleja.</title>
        <authorList>
            <person name="Buerger M."/>
            <person name="Peterson D."/>
            <person name="Chory J."/>
        </authorList>
    </citation>
    <scope>NUCLEOTIDE SEQUENCE [LARGE SCALE GENOMIC DNA]</scope>
</reference>
<dbReference type="EMBL" id="JAVIJP010000006">
    <property type="protein sequence ID" value="KAL3651785.1"/>
    <property type="molecule type" value="Genomic_DNA"/>
</dbReference>
<accession>A0ABD3EBI9</accession>
<dbReference type="InterPro" id="IPR013094">
    <property type="entry name" value="AB_hydrolase_3"/>
</dbReference>
<evidence type="ECO:0000313" key="4">
    <source>
        <dbReference type="EMBL" id="KAL3651785.1"/>
    </source>
</evidence>
<evidence type="ECO:0000313" key="5">
    <source>
        <dbReference type="Proteomes" id="UP001632038"/>
    </source>
</evidence>
<feature type="chain" id="PRO_5044857674" description="Alpha/beta hydrolase fold-3 domain-containing protein" evidence="2">
    <location>
        <begin position="29"/>
        <end position="344"/>
    </location>
</feature>
<feature type="domain" description="Alpha/beta hydrolase fold-3" evidence="3">
    <location>
        <begin position="102"/>
        <end position="321"/>
    </location>
</feature>